<feature type="compositionally biased region" description="Polar residues" evidence="1">
    <location>
        <begin position="53"/>
        <end position="62"/>
    </location>
</feature>
<comment type="caution">
    <text evidence="2">The sequence shown here is derived from an EMBL/GenBank/DDBJ whole genome shotgun (WGS) entry which is preliminary data.</text>
</comment>
<sequence>MSHLEQADAPIIWLHTTVEKQTRAINSLTTTLQDLRRLSHQTSNKIPLPSNGKGKSNATPNANDKNTNIEKKKNNTETVNDTPQKTYANVAATNKTQNQGTFTKVSHKKKAPAPFFTPEYSRLNRQVMVETNGPIPDLISNDDSLEIRSLNGNLRFETNPSTSADEGAKYHVEITLALDKLHIQATNIYANSRWSKFVIYGVPAHIGTKNSVELSARIADEIFAATNFSMAQPPKWLTSPEVLQNRGNGMIIISFRGKVKNLSIKFISLFNRRCHFEKARPDYHNAQCHKCLAFGHHQETCMGTVKCGICADAHPTPTHDCKTAGCPAGIKFKEIDRSFQRAIRAAIPWSTPRAKAKRWWTQEINELKKDMATTKRLLRANLDNTELKQHSKPMTKKWRKAIRKAQWEHWEETFHQCNKATAGKAIKVADKPKARQGLLVIQGASRFQGKCEVLRDNWPPSSLQNLSDTHNTVTQEEINIAIQSSNMDSATGDDNVSYRMIAAADIATPSRLASLFTNLLHYGAFPPAWKVAKCVPSPKPGCTDTTIAKIIDALMINLTSAQVWQSQKRKPNRNSSGTDPTRPSLLANDNDGAFNYVPHRRLIDILTNYQFPDRLIRTIKDFNQHRQIFLTFDGEREKPVNFNAGLP</sequence>
<evidence type="ECO:0000313" key="2">
    <source>
        <dbReference type="EMBL" id="KAL0630650.1"/>
    </source>
</evidence>
<accession>A0ABR3G3Y1</accession>
<dbReference type="EMBL" id="JBBBZM010000443">
    <property type="protein sequence ID" value="KAL0630650.1"/>
    <property type="molecule type" value="Genomic_DNA"/>
</dbReference>
<dbReference type="PANTHER" id="PTHR33481:SF1">
    <property type="entry name" value="ENDONUCLEASE_EXONUCLEASE_PHOSPHATASE DOMAIN-CONTAINING PROTEIN-RELATED"/>
    <property type="match status" value="1"/>
</dbReference>
<dbReference type="PANTHER" id="PTHR33481">
    <property type="entry name" value="REVERSE TRANSCRIPTASE"/>
    <property type="match status" value="1"/>
</dbReference>
<name>A0ABR3G3Y1_9PEZI</name>
<evidence type="ECO:0000313" key="3">
    <source>
        <dbReference type="Proteomes" id="UP001447188"/>
    </source>
</evidence>
<keyword evidence="3" id="KW-1185">Reference proteome</keyword>
<protein>
    <recommendedName>
        <fullName evidence="4">Reverse transcriptase</fullName>
    </recommendedName>
</protein>
<dbReference type="Proteomes" id="UP001447188">
    <property type="component" value="Unassembled WGS sequence"/>
</dbReference>
<reference evidence="2 3" key="1">
    <citation type="submission" date="2024-02" db="EMBL/GenBank/DDBJ databases">
        <title>Discinaceae phylogenomics.</title>
        <authorList>
            <person name="Dirks A.C."/>
            <person name="James T.Y."/>
        </authorList>
    </citation>
    <scope>NUCLEOTIDE SEQUENCE [LARGE SCALE GENOMIC DNA]</scope>
    <source>
        <strain evidence="2 3">ACD0624</strain>
    </source>
</reference>
<gene>
    <name evidence="2" type="ORF">Q9L58_010501</name>
</gene>
<proteinExistence type="predicted"/>
<evidence type="ECO:0008006" key="4">
    <source>
        <dbReference type="Google" id="ProtNLM"/>
    </source>
</evidence>
<feature type="region of interest" description="Disordered" evidence="1">
    <location>
        <begin position="565"/>
        <end position="587"/>
    </location>
</feature>
<organism evidence="2 3">
    <name type="scientific">Discina gigas</name>
    <dbReference type="NCBI Taxonomy" id="1032678"/>
    <lineage>
        <taxon>Eukaryota</taxon>
        <taxon>Fungi</taxon>
        <taxon>Dikarya</taxon>
        <taxon>Ascomycota</taxon>
        <taxon>Pezizomycotina</taxon>
        <taxon>Pezizomycetes</taxon>
        <taxon>Pezizales</taxon>
        <taxon>Discinaceae</taxon>
        <taxon>Discina</taxon>
    </lineage>
</organism>
<evidence type="ECO:0000256" key="1">
    <source>
        <dbReference type="SAM" id="MobiDB-lite"/>
    </source>
</evidence>
<feature type="region of interest" description="Disordered" evidence="1">
    <location>
        <begin position="40"/>
        <end position="81"/>
    </location>
</feature>